<dbReference type="RefSeq" id="WP_223418925.1">
    <property type="nucleotide sequence ID" value="NZ_JAIPME010000002.1"/>
</dbReference>
<organism evidence="1 2">
    <name type="scientific">Anaerococcus murdochii</name>
    <dbReference type="NCBI Taxonomy" id="411577"/>
    <lineage>
        <taxon>Bacteria</taxon>
        <taxon>Bacillati</taxon>
        <taxon>Bacillota</taxon>
        <taxon>Tissierellia</taxon>
        <taxon>Tissierellales</taxon>
        <taxon>Peptoniphilaceae</taxon>
        <taxon>Anaerococcus</taxon>
    </lineage>
</organism>
<evidence type="ECO:0000313" key="2">
    <source>
        <dbReference type="Proteomes" id="UP000734271"/>
    </source>
</evidence>
<evidence type="ECO:0000313" key="1">
    <source>
        <dbReference type="EMBL" id="MBZ2386649.1"/>
    </source>
</evidence>
<protein>
    <submittedName>
        <fullName evidence="1">Uncharacterized protein</fullName>
    </submittedName>
</protein>
<comment type="caution">
    <text evidence="1">The sequence shown here is derived from an EMBL/GenBank/DDBJ whole genome shotgun (WGS) entry which is preliminary data.</text>
</comment>
<name>A0ABS7SYP9_9FIRM</name>
<sequence>MTDKKNENLRKDLELVEVAYDNDGKKAILRFLDEKNAELLEVNFNKQDYINGEFVDDEKKAKKVEEWCKEYFDCSFDELKTKEGVKKDIYRYEKFNSLWEVEIINKFELKDKGKIFESTIKEVVDTGEKISIKFEHNGKTYETKFQYTRLVESLGRWIVSPQEKNRQYEKFEKLFGLSVDEGDKIVGKPIMVEVKIAFGKHPYTEIKKPEWA</sequence>
<keyword evidence="2" id="KW-1185">Reference proteome</keyword>
<dbReference type="Proteomes" id="UP000734271">
    <property type="component" value="Unassembled WGS sequence"/>
</dbReference>
<proteinExistence type="predicted"/>
<reference evidence="1 2" key="1">
    <citation type="submission" date="2021-08" db="EMBL/GenBank/DDBJ databases">
        <title>FDA dAtabase for Regulatory Grade micrObial Sequences (FDA-ARGOS): Supporting development and validation of Infectious Disease Dx tests.</title>
        <authorList>
            <person name="Sproer C."/>
            <person name="Gronow S."/>
            <person name="Severitt S."/>
            <person name="Schroder I."/>
            <person name="Tallon L."/>
            <person name="Sadzewicz L."/>
            <person name="Zhao X."/>
            <person name="Boylan J."/>
            <person name="Ott S."/>
            <person name="Bowen H."/>
            <person name="Vavikolanu K."/>
            <person name="Hazen T."/>
            <person name="Aluvathingal J."/>
            <person name="Nadendla S."/>
            <person name="Lowell S."/>
            <person name="Myers T."/>
            <person name="Yan Y."/>
            <person name="Sichtig H."/>
        </authorList>
    </citation>
    <scope>NUCLEOTIDE SEQUENCE [LARGE SCALE GENOMIC DNA]</scope>
    <source>
        <strain evidence="1 2">FDAARGOS_1460</strain>
    </source>
</reference>
<gene>
    <name evidence="1" type="ORF">K8P03_04970</name>
</gene>
<accession>A0ABS7SYP9</accession>
<dbReference type="EMBL" id="JAIPME010000002">
    <property type="protein sequence ID" value="MBZ2386649.1"/>
    <property type="molecule type" value="Genomic_DNA"/>
</dbReference>